<reference evidence="1 2" key="1">
    <citation type="submission" date="2019-02" db="EMBL/GenBank/DDBJ databases">
        <title>Deep-cultivation of Planctomycetes and their phenomic and genomic characterization uncovers novel biology.</title>
        <authorList>
            <person name="Wiegand S."/>
            <person name="Jogler M."/>
            <person name="Boedeker C."/>
            <person name="Pinto D."/>
            <person name="Vollmers J."/>
            <person name="Rivas-Marin E."/>
            <person name="Kohn T."/>
            <person name="Peeters S.H."/>
            <person name="Heuer A."/>
            <person name="Rast P."/>
            <person name="Oberbeckmann S."/>
            <person name="Bunk B."/>
            <person name="Jeske O."/>
            <person name="Meyerdierks A."/>
            <person name="Storesund J.E."/>
            <person name="Kallscheuer N."/>
            <person name="Luecker S."/>
            <person name="Lage O.M."/>
            <person name="Pohl T."/>
            <person name="Merkel B.J."/>
            <person name="Hornburger P."/>
            <person name="Mueller R.-W."/>
            <person name="Bruemmer F."/>
            <person name="Labrenz M."/>
            <person name="Spormann A.M."/>
            <person name="Op den Camp H."/>
            <person name="Overmann J."/>
            <person name="Amann R."/>
            <person name="Jetten M.S.M."/>
            <person name="Mascher T."/>
            <person name="Medema M.H."/>
            <person name="Devos D.P."/>
            <person name="Kaster A.-K."/>
            <person name="Ovreas L."/>
            <person name="Rohde M."/>
            <person name="Galperin M.Y."/>
            <person name="Jogler C."/>
        </authorList>
    </citation>
    <scope>NUCLEOTIDE SEQUENCE [LARGE SCALE GENOMIC DNA]</scope>
    <source>
        <strain evidence="1 2">Pan161</strain>
    </source>
</reference>
<dbReference type="AlphaFoldDB" id="A0A517VDT0"/>
<proteinExistence type="predicted"/>
<sequence length="159" mass="17580" precursor="true">MVAAGPNPGGGYPNTGTVLQITPMAQKVSRRQFKVSPFFRFDLKRTFYSSILHTSLDNGQDVDESTGFSTFSLIHAKCRLVSYLPGSGPETGVLLTATGALIKIEGEDCSRRHDRSALNNLTHGLNDHHYDSAESGNGLNPCKLFEHDFRLRFDQLLYC</sequence>
<dbReference type="Proteomes" id="UP000316855">
    <property type="component" value="Chromosome"/>
</dbReference>
<dbReference type="EMBL" id="CP036343">
    <property type="protein sequence ID" value="QDT91149.1"/>
    <property type="molecule type" value="Genomic_DNA"/>
</dbReference>
<accession>A0A517VDT0</accession>
<evidence type="ECO:0000313" key="1">
    <source>
        <dbReference type="EMBL" id="QDT91149.1"/>
    </source>
</evidence>
<evidence type="ECO:0000313" key="2">
    <source>
        <dbReference type="Proteomes" id="UP000316855"/>
    </source>
</evidence>
<name>A0A517VDT0_9PLAN</name>
<organism evidence="1 2">
    <name type="scientific">Gimesia algae</name>
    <dbReference type="NCBI Taxonomy" id="2527971"/>
    <lineage>
        <taxon>Bacteria</taxon>
        <taxon>Pseudomonadati</taxon>
        <taxon>Planctomycetota</taxon>
        <taxon>Planctomycetia</taxon>
        <taxon>Planctomycetales</taxon>
        <taxon>Planctomycetaceae</taxon>
        <taxon>Gimesia</taxon>
    </lineage>
</organism>
<protein>
    <submittedName>
        <fullName evidence="1">Uncharacterized protein</fullName>
    </submittedName>
</protein>
<keyword evidence="2" id="KW-1185">Reference proteome</keyword>
<dbReference type="KEGG" id="gax:Pan161_28040"/>
<gene>
    <name evidence="1" type="ORF">Pan161_28040</name>
</gene>